<organism evidence="2 3">
    <name type="scientific">Iris pallida</name>
    <name type="common">Sweet iris</name>
    <dbReference type="NCBI Taxonomy" id="29817"/>
    <lineage>
        <taxon>Eukaryota</taxon>
        <taxon>Viridiplantae</taxon>
        <taxon>Streptophyta</taxon>
        <taxon>Embryophyta</taxon>
        <taxon>Tracheophyta</taxon>
        <taxon>Spermatophyta</taxon>
        <taxon>Magnoliopsida</taxon>
        <taxon>Liliopsida</taxon>
        <taxon>Asparagales</taxon>
        <taxon>Iridaceae</taxon>
        <taxon>Iridoideae</taxon>
        <taxon>Irideae</taxon>
        <taxon>Iris</taxon>
    </lineage>
</organism>
<feature type="region of interest" description="Disordered" evidence="1">
    <location>
        <begin position="31"/>
        <end position="80"/>
    </location>
</feature>
<dbReference type="AlphaFoldDB" id="A0AAX6DVF8"/>
<dbReference type="Proteomes" id="UP001140949">
    <property type="component" value="Unassembled WGS sequence"/>
</dbReference>
<dbReference type="EMBL" id="JANAVB010041816">
    <property type="protein sequence ID" value="KAJ6795716.1"/>
    <property type="molecule type" value="Genomic_DNA"/>
</dbReference>
<proteinExistence type="predicted"/>
<accession>A0AAX6DVF8</accession>
<sequence>MVTSHFTKLDPPNSIIHKALSFFFVPLPRHPHQWRNPNSDPDPDQLSSGGGRHGSWYKHDARTPSDSQTFGQGNDVHSSI</sequence>
<evidence type="ECO:0000313" key="2">
    <source>
        <dbReference type="EMBL" id="KAJ6795716.1"/>
    </source>
</evidence>
<evidence type="ECO:0000256" key="1">
    <source>
        <dbReference type="SAM" id="MobiDB-lite"/>
    </source>
</evidence>
<keyword evidence="3" id="KW-1185">Reference proteome</keyword>
<feature type="compositionally biased region" description="Polar residues" evidence="1">
    <location>
        <begin position="64"/>
        <end position="80"/>
    </location>
</feature>
<reference evidence="2" key="2">
    <citation type="submission" date="2023-04" db="EMBL/GenBank/DDBJ databases">
        <authorList>
            <person name="Bruccoleri R.E."/>
            <person name="Oakeley E.J."/>
            <person name="Faust A.-M."/>
            <person name="Dessus-Babus S."/>
            <person name="Altorfer M."/>
            <person name="Burckhardt D."/>
            <person name="Oertli M."/>
            <person name="Naumann U."/>
            <person name="Petersen F."/>
            <person name="Wong J."/>
        </authorList>
    </citation>
    <scope>NUCLEOTIDE SEQUENCE</scope>
    <source>
        <strain evidence="2">GSM-AAB239-AS_SAM_17_03QT</strain>
        <tissue evidence="2">Leaf</tissue>
    </source>
</reference>
<reference evidence="2" key="1">
    <citation type="journal article" date="2023" name="GigaByte">
        <title>Genome assembly of the bearded iris, Iris pallida Lam.</title>
        <authorList>
            <person name="Bruccoleri R.E."/>
            <person name="Oakeley E.J."/>
            <person name="Faust A.M.E."/>
            <person name="Altorfer M."/>
            <person name="Dessus-Babus S."/>
            <person name="Burckhardt D."/>
            <person name="Oertli M."/>
            <person name="Naumann U."/>
            <person name="Petersen F."/>
            <person name="Wong J."/>
        </authorList>
    </citation>
    <scope>NUCLEOTIDE SEQUENCE</scope>
    <source>
        <strain evidence="2">GSM-AAB239-AS_SAM_17_03QT</strain>
    </source>
</reference>
<evidence type="ECO:0000313" key="3">
    <source>
        <dbReference type="Proteomes" id="UP001140949"/>
    </source>
</evidence>
<comment type="caution">
    <text evidence="2">The sequence shown here is derived from an EMBL/GenBank/DDBJ whole genome shotgun (WGS) entry which is preliminary data.</text>
</comment>
<gene>
    <name evidence="2" type="ORF">M6B38_226115</name>
</gene>
<protein>
    <submittedName>
        <fullName evidence="2">Uncharacterized protein</fullName>
    </submittedName>
</protein>
<name>A0AAX6DVF8_IRIPA</name>